<name>A0A4D6KB73_9EURY</name>
<dbReference type="InterPro" id="IPR055770">
    <property type="entry name" value="DUF7346"/>
</dbReference>
<feature type="compositionally biased region" description="Basic and acidic residues" evidence="1">
    <location>
        <begin position="1"/>
        <end position="13"/>
    </location>
</feature>
<feature type="region of interest" description="Disordered" evidence="1">
    <location>
        <begin position="1"/>
        <end position="56"/>
    </location>
</feature>
<dbReference type="Proteomes" id="UP000297053">
    <property type="component" value="Chromosome"/>
</dbReference>
<dbReference type="EMBL" id="CP039375">
    <property type="protein sequence ID" value="QCD64425.1"/>
    <property type="molecule type" value="Genomic_DNA"/>
</dbReference>
<dbReference type="Pfam" id="PF24037">
    <property type="entry name" value="DUF7346"/>
    <property type="match status" value="1"/>
</dbReference>
<sequence length="141" mass="15155">MRTVEDREGDRYLLVKQSSESSLVRDPATGEERHLPNDALEPVTETSPLSTAATAVSEPLRRVVTATHDDRALGLLVTLEARGPTDVRVLLDRYELCESDLHGLLAEFRAAGLVAEADVPGGRGYDTTAVASEALATLRGD</sequence>
<evidence type="ECO:0000256" key="1">
    <source>
        <dbReference type="SAM" id="MobiDB-lite"/>
    </source>
</evidence>
<reference evidence="2 3" key="1">
    <citation type="submission" date="2019-04" db="EMBL/GenBank/DDBJ databases">
        <title>Complete genome sequence of Arthrobacter sp. ZXY-2 associated with effective atrazine degradation and salt adaptation.</title>
        <authorList>
            <person name="Zhao X."/>
        </authorList>
    </citation>
    <scope>NUCLEOTIDE SEQUENCE [LARGE SCALE GENOMIC DNA]</scope>
    <source>
        <strain evidence="3">ZP60</strain>
    </source>
</reference>
<dbReference type="RefSeq" id="WP_015763844.1">
    <property type="nucleotide sequence ID" value="NZ_CP039375.1"/>
</dbReference>
<organism evidence="2 3">
    <name type="scientific">Halomicrobium mukohataei</name>
    <dbReference type="NCBI Taxonomy" id="57705"/>
    <lineage>
        <taxon>Archaea</taxon>
        <taxon>Methanobacteriati</taxon>
        <taxon>Methanobacteriota</taxon>
        <taxon>Stenosarchaea group</taxon>
        <taxon>Halobacteria</taxon>
        <taxon>Halobacteriales</taxon>
        <taxon>Haloarculaceae</taxon>
        <taxon>Halomicrobium</taxon>
    </lineage>
</organism>
<evidence type="ECO:0000313" key="3">
    <source>
        <dbReference type="Proteomes" id="UP000297053"/>
    </source>
</evidence>
<feature type="compositionally biased region" description="Polar residues" evidence="1">
    <location>
        <begin position="44"/>
        <end position="54"/>
    </location>
</feature>
<proteinExistence type="predicted"/>
<gene>
    <name evidence="2" type="ORF">E5139_01765</name>
</gene>
<protein>
    <submittedName>
        <fullName evidence="2">Uncharacterized protein</fullName>
    </submittedName>
</protein>
<dbReference type="AlphaFoldDB" id="A0A4D6KB73"/>
<evidence type="ECO:0000313" key="2">
    <source>
        <dbReference type="EMBL" id="QCD64425.1"/>
    </source>
</evidence>
<dbReference type="OMA" id="ECYVQND"/>
<accession>A0A4D6KB73</accession>
<dbReference type="GeneID" id="42177624"/>
<reference evidence="2 3" key="2">
    <citation type="submission" date="2019-04" db="EMBL/GenBank/DDBJ databases">
        <authorList>
            <person name="Yang S."/>
            <person name="Wei W."/>
        </authorList>
    </citation>
    <scope>NUCLEOTIDE SEQUENCE [LARGE SCALE GENOMIC DNA]</scope>
    <source>
        <strain evidence="3">ZP60</strain>
    </source>
</reference>
<dbReference type="KEGG" id="halz:E5139_01765"/>